<evidence type="ECO:0000313" key="9">
    <source>
        <dbReference type="Proteomes" id="UP000176998"/>
    </source>
</evidence>
<evidence type="ECO:0000256" key="6">
    <source>
        <dbReference type="SAM" id="MobiDB-lite"/>
    </source>
</evidence>
<feature type="region of interest" description="Disordered" evidence="6">
    <location>
        <begin position="173"/>
        <end position="234"/>
    </location>
</feature>
<feature type="coiled-coil region" evidence="5">
    <location>
        <begin position="739"/>
        <end position="794"/>
    </location>
</feature>
<keyword evidence="9" id="KW-1185">Reference proteome</keyword>
<evidence type="ECO:0000313" key="8">
    <source>
        <dbReference type="EMBL" id="OHE98108.1"/>
    </source>
</evidence>
<evidence type="ECO:0000259" key="7">
    <source>
        <dbReference type="PROSITE" id="PS50600"/>
    </source>
</evidence>
<dbReference type="Gene3D" id="3.40.395.10">
    <property type="entry name" value="Adenoviral Proteinase, Chain A"/>
    <property type="match status" value="1"/>
</dbReference>
<gene>
    <name evidence="8" type="ORF">CORC01_06622</name>
</gene>
<feature type="compositionally biased region" description="Basic and acidic residues" evidence="6">
    <location>
        <begin position="223"/>
        <end position="234"/>
    </location>
</feature>
<dbReference type="Proteomes" id="UP000176998">
    <property type="component" value="Unassembled WGS sequence"/>
</dbReference>
<dbReference type="EMBL" id="MJBS01000050">
    <property type="protein sequence ID" value="OHE98108.1"/>
    <property type="molecule type" value="Genomic_DNA"/>
</dbReference>
<name>A0A1G4B9N4_9PEZI</name>
<keyword evidence="3" id="KW-0378">Hydrolase</keyword>
<dbReference type="RefSeq" id="XP_022475259.1">
    <property type="nucleotide sequence ID" value="XM_022618261.1"/>
</dbReference>
<sequence length="900" mass="99323">MSRPASSLKPIGVEKELDRELKSFVAEFEKHVEGLDKFLAAFNTICTTYATHFSRDEIFDRMPPEVRRWIETLAHSNNNRIQRLAVRAAFNWNVDVNVVATAFADVKSRRFFESILKLSTHADWPTALRLLQDARHHRINGDPQQRISSTRDWAPADACRALSNHLLADSILVESPPRPPQQHEPKPDTAQKPAPKPEPIPLGPKRPKLTHGDISKQCSLSPEEPRREPAKSLFEDRSVFEPLHMGDSRGSISPLRKGKAQVTQFSPLISRTSKPLIASDPSTNVSKDGDYFPPDSFSDDDIPSPIGKGKDAVRTTFLPRSGARKRKFRQSQIAKATQHVEDDATLNSALQGEVDNDDTRFDSGLGFASNGNDNSSSDGSNHGDVDESDLEDDQSLGLNFSFYDHNSPVGEADAGTSLNLPPGSKTITAEGPIAPVQDPSQDAPESHSPPPAIAPVPDTPQSTPMPNHDPEVIEIGSDIIQGNQEPSGDPATVKPAAGVLQGPTTRHRARLVSLVTMAGVGDSLAKGVMLKDPPLNAMLQVIADSFPGAMSLSSLSANWGTFSPQHLEQIATAQKLLVPLHLETHVHWALAVLTPNTKRIEIFDSLSSNAHHADTERRIKKLIPRAYPRETPQDWRIIRQGAIQQRNGVDCGVMVLVHAMHYLSRTMLPESINTDLWRDVFRDTLATMQCKMMDGQSAARDTAFLGPVPVAAMRSLGRPPTPMPHRIQKEAGESVGSIYDALEAQKKVITLLMKEASNKLSDGLAASRATLDDVDDATSLLEQFEREAASVSAASKAKEVDTKKDTIQSQIQREIDARRLVLLSLRNVPNVDENDIRTQETKIAELEAEESRANTSEETETEWPVTSLAKEYLAWRKHLVTERVEEWKQALDEVDRRNKE</sequence>
<keyword evidence="5" id="KW-0175">Coiled coil</keyword>
<reference evidence="8 9" key="1">
    <citation type="submission" date="2016-09" db="EMBL/GenBank/DDBJ databases">
        <authorList>
            <person name="Capua I."/>
            <person name="De Benedictis P."/>
            <person name="Joannis T."/>
            <person name="Lombin L.H."/>
            <person name="Cattoli G."/>
        </authorList>
    </citation>
    <scope>NUCLEOTIDE SEQUENCE [LARGE SCALE GENOMIC DNA]</scope>
    <source>
        <strain evidence="8 9">IMI 309357</strain>
    </source>
</reference>
<protein>
    <recommendedName>
        <fullName evidence="7">Ubiquitin-like protease family profile domain-containing protein</fullName>
    </recommendedName>
</protein>
<keyword evidence="4" id="KW-0788">Thiol protease</keyword>
<dbReference type="PROSITE" id="PS50600">
    <property type="entry name" value="ULP_PROTEASE"/>
    <property type="match status" value="1"/>
</dbReference>
<dbReference type="Pfam" id="PF02902">
    <property type="entry name" value="Peptidase_C48"/>
    <property type="match status" value="1"/>
</dbReference>
<keyword evidence="2" id="KW-0645">Protease</keyword>
<dbReference type="PANTHER" id="PTHR12606:SF1">
    <property type="entry name" value="UBIQUITIN-LIKE-SPECIFIC PROTEASE 1A"/>
    <property type="match status" value="1"/>
</dbReference>
<dbReference type="InterPro" id="IPR003653">
    <property type="entry name" value="Peptidase_C48_C"/>
</dbReference>
<comment type="caution">
    <text evidence="8">The sequence shown here is derived from an EMBL/GenBank/DDBJ whole genome shotgun (WGS) entry which is preliminary data.</text>
</comment>
<dbReference type="PANTHER" id="PTHR12606">
    <property type="entry name" value="SENTRIN/SUMO-SPECIFIC PROTEASE"/>
    <property type="match status" value="1"/>
</dbReference>
<feature type="compositionally biased region" description="Pro residues" evidence="6">
    <location>
        <begin position="447"/>
        <end position="458"/>
    </location>
</feature>
<dbReference type="GO" id="GO:0006508">
    <property type="term" value="P:proteolysis"/>
    <property type="evidence" value="ECO:0007669"/>
    <property type="project" value="UniProtKB-KW"/>
</dbReference>
<comment type="similarity">
    <text evidence="1">Belongs to the peptidase C48 family.</text>
</comment>
<dbReference type="InterPro" id="IPR038765">
    <property type="entry name" value="Papain-like_cys_pep_sf"/>
</dbReference>
<dbReference type="GO" id="GO:0016926">
    <property type="term" value="P:protein desumoylation"/>
    <property type="evidence" value="ECO:0007669"/>
    <property type="project" value="TreeGrafter"/>
</dbReference>
<evidence type="ECO:0000256" key="3">
    <source>
        <dbReference type="ARBA" id="ARBA00022801"/>
    </source>
</evidence>
<dbReference type="SUPFAM" id="SSF54001">
    <property type="entry name" value="Cysteine proteinases"/>
    <property type="match status" value="1"/>
</dbReference>
<evidence type="ECO:0000256" key="2">
    <source>
        <dbReference type="ARBA" id="ARBA00022670"/>
    </source>
</evidence>
<feature type="compositionally biased region" description="Pro residues" evidence="6">
    <location>
        <begin position="194"/>
        <end position="204"/>
    </location>
</feature>
<dbReference type="AlphaFoldDB" id="A0A1G4B9N4"/>
<dbReference type="OrthoDB" id="4805806at2759"/>
<dbReference type="GeneID" id="34559771"/>
<dbReference type="GO" id="GO:0005634">
    <property type="term" value="C:nucleus"/>
    <property type="evidence" value="ECO:0007669"/>
    <property type="project" value="TreeGrafter"/>
</dbReference>
<evidence type="ECO:0000256" key="1">
    <source>
        <dbReference type="ARBA" id="ARBA00005234"/>
    </source>
</evidence>
<feature type="compositionally biased region" description="Low complexity" evidence="6">
    <location>
        <begin position="369"/>
        <end position="382"/>
    </location>
</feature>
<evidence type="ECO:0000256" key="4">
    <source>
        <dbReference type="ARBA" id="ARBA00022807"/>
    </source>
</evidence>
<proteinExistence type="inferred from homology"/>
<organism evidence="8 9">
    <name type="scientific">Colletotrichum orchidophilum</name>
    <dbReference type="NCBI Taxonomy" id="1209926"/>
    <lineage>
        <taxon>Eukaryota</taxon>
        <taxon>Fungi</taxon>
        <taxon>Dikarya</taxon>
        <taxon>Ascomycota</taxon>
        <taxon>Pezizomycotina</taxon>
        <taxon>Sordariomycetes</taxon>
        <taxon>Hypocreomycetidae</taxon>
        <taxon>Glomerellales</taxon>
        <taxon>Glomerellaceae</taxon>
        <taxon>Colletotrichum</taxon>
    </lineage>
</organism>
<accession>A0A1G4B9N4</accession>
<evidence type="ECO:0000256" key="5">
    <source>
        <dbReference type="SAM" id="Coils"/>
    </source>
</evidence>
<dbReference type="STRING" id="1209926.A0A1G4B9N4"/>
<dbReference type="GO" id="GO:0016929">
    <property type="term" value="F:deSUMOylase activity"/>
    <property type="evidence" value="ECO:0007669"/>
    <property type="project" value="TreeGrafter"/>
</dbReference>
<feature type="domain" description="Ubiquitin-like protease family profile" evidence="7">
    <location>
        <begin position="473"/>
        <end position="662"/>
    </location>
</feature>
<feature type="region of interest" description="Disordered" evidence="6">
    <location>
        <begin position="273"/>
        <end position="392"/>
    </location>
</feature>
<feature type="region of interest" description="Disordered" evidence="6">
    <location>
        <begin position="412"/>
        <end position="464"/>
    </location>
</feature>